<proteinExistence type="predicted"/>
<evidence type="ECO:0000313" key="2">
    <source>
        <dbReference type="Proteomes" id="UP001166286"/>
    </source>
</evidence>
<dbReference type="AlphaFoldDB" id="A0AA39R470"/>
<sequence>MNPHFWSVTPQLLHAHVQALVDVETNLSSPVIFADAANCGATVSSRVLLAPPMVIYARIPKTMQGHRPLRCLACTIGLCS</sequence>
<evidence type="ECO:0000313" key="1">
    <source>
        <dbReference type="EMBL" id="KAK0514547.1"/>
    </source>
</evidence>
<reference evidence="1" key="1">
    <citation type="submission" date="2023-03" db="EMBL/GenBank/DDBJ databases">
        <title>Complete genome of Cladonia borealis.</title>
        <authorList>
            <person name="Park H."/>
        </authorList>
    </citation>
    <scope>NUCLEOTIDE SEQUENCE</scope>
    <source>
        <strain evidence="1">ANT050790</strain>
    </source>
</reference>
<protein>
    <submittedName>
        <fullName evidence="1">Uncharacterized protein</fullName>
    </submittedName>
</protein>
<organism evidence="1 2">
    <name type="scientific">Cladonia borealis</name>
    <dbReference type="NCBI Taxonomy" id="184061"/>
    <lineage>
        <taxon>Eukaryota</taxon>
        <taxon>Fungi</taxon>
        <taxon>Dikarya</taxon>
        <taxon>Ascomycota</taxon>
        <taxon>Pezizomycotina</taxon>
        <taxon>Lecanoromycetes</taxon>
        <taxon>OSLEUM clade</taxon>
        <taxon>Lecanoromycetidae</taxon>
        <taxon>Lecanorales</taxon>
        <taxon>Lecanorineae</taxon>
        <taxon>Cladoniaceae</taxon>
        <taxon>Cladonia</taxon>
    </lineage>
</organism>
<accession>A0AA39R470</accession>
<keyword evidence="2" id="KW-1185">Reference proteome</keyword>
<comment type="caution">
    <text evidence="1">The sequence shown here is derived from an EMBL/GenBank/DDBJ whole genome shotgun (WGS) entry which is preliminary data.</text>
</comment>
<dbReference type="Proteomes" id="UP001166286">
    <property type="component" value="Unassembled WGS sequence"/>
</dbReference>
<name>A0AA39R470_9LECA</name>
<gene>
    <name evidence="1" type="ORF">JMJ35_003164</name>
</gene>
<dbReference type="EMBL" id="JAFEKC020000005">
    <property type="protein sequence ID" value="KAK0514547.1"/>
    <property type="molecule type" value="Genomic_DNA"/>
</dbReference>